<dbReference type="EMBL" id="JADOXO010000366">
    <property type="protein sequence ID" value="KAF9805697.1"/>
    <property type="molecule type" value="Genomic_DNA"/>
</dbReference>
<evidence type="ECO:0000313" key="1">
    <source>
        <dbReference type="EMBL" id="KAF9805697.1"/>
    </source>
</evidence>
<reference evidence="1" key="2">
    <citation type="journal article" name="Front. Microbiol.">
        <title>Degradative Capacity of Two Strains of Rhodonia placenta: From Phenotype to Genotype.</title>
        <authorList>
            <person name="Kolle M."/>
            <person name="Horta M.A.C."/>
            <person name="Nowrousian M."/>
            <person name="Ohm R.A."/>
            <person name="Benz J.P."/>
            <person name="Pilgard A."/>
        </authorList>
    </citation>
    <scope>NUCLEOTIDE SEQUENCE</scope>
    <source>
        <strain evidence="1">FPRL280</strain>
    </source>
</reference>
<sequence length="72" mass="8402">MGESDRCGLYSVRRVCHCLCVVECQPRRDASVTLWVASVSHECIWLWHVEHCPDRRHRVRSRSGLLRMLNGP</sequence>
<organism evidence="1 2">
    <name type="scientific">Rhodonia placenta</name>
    <dbReference type="NCBI Taxonomy" id="104341"/>
    <lineage>
        <taxon>Eukaryota</taxon>
        <taxon>Fungi</taxon>
        <taxon>Dikarya</taxon>
        <taxon>Basidiomycota</taxon>
        <taxon>Agaricomycotina</taxon>
        <taxon>Agaricomycetes</taxon>
        <taxon>Polyporales</taxon>
        <taxon>Adustoporiaceae</taxon>
        <taxon>Rhodonia</taxon>
    </lineage>
</organism>
<evidence type="ECO:0000313" key="2">
    <source>
        <dbReference type="Proteomes" id="UP000639403"/>
    </source>
</evidence>
<reference evidence="1" key="1">
    <citation type="submission" date="2020-11" db="EMBL/GenBank/DDBJ databases">
        <authorList>
            <person name="Koelle M."/>
            <person name="Horta M.A.C."/>
            <person name="Nowrousian M."/>
            <person name="Ohm R.A."/>
            <person name="Benz P."/>
            <person name="Pilgard A."/>
        </authorList>
    </citation>
    <scope>NUCLEOTIDE SEQUENCE</scope>
    <source>
        <strain evidence="1">FPRL280</strain>
    </source>
</reference>
<comment type="caution">
    <text evidence="1">The sequence shown here is derived from an EMBL/GenBank/DDBJ whole genome shotgun (WGS) entry which is preliminary data.</text>
</comment>
<protein>
    <submittedName>
        <fullName evidence="1">Uncharacterized protein</fullName>
    </submittedName>
</protein>
<gene>
    <name evidence="1" type="ORF">IEO21_08947</name>
</gene>
<name>A0A8H7NV87_9APHY</name>
<proteinExistence type="predicted"/>
<dbReference type="AlphaFoldDB" id="A0A8H7NV87"/>
<accession>A0A8H7NV87</accession>
<dbReference type="Proteomes" id="UP000639403">
    <property type="component" value="Unassembled WGS sequence"/>
</dbReference>